<dbReference type="InterPro" id="IPR042171">
    <property type="entry name" value="Acyl-CoA_hotdog"/>
</dbReference>
<sequence length="304" mass="34236">MGMITVVDMVKTVPKGMILHNVTGWFLLPGKANERFVYNVRIIRSGGYSTRGVDVVQESDPGVCFTSICSFKKPEKKSTPSMDVRQQLDLRSEFSVVLESKQPHEHEEMPGVDAPWYWEFSKRNGGYTDPFPGLYLQKADMESYNVSKPSNGLDHRNLKYYSIRGGMPSVDDDPNMHLCAHLYASDRNSLFVISNHLGIGNDYSQMGSLSHTVILHGTAEELDMIDRETGKARWFCQEAWTGGARQGRGTHQSRMWGDDGLHIATSLQDGMVRLRTEGQEGKPGFSPEAMIRQLESRTKVKEKL</sequence>
<name>A0A4U0Y2L4_9PEZI</name>
<dbReference type="STRING" id="329884.A0A4U0Y2L4"/>
<keyword evidence="4" id="KW-1185">Reference proteome</keyword>
<dbReference type="CDD" id="cd03444">
    <property type="entry name" value="Thioesterase_II_repeat1"/>
    <property type="match status" value="1"/>
</dbReference>
<comment type="caution">
    <text evidence="3">The sequence shown here is derived from an EMBL/GenBank/DDBJ whole genome shotgun (WGS) entry which is preliminary data.</text>
</comment>
<dbReference type="GO" id="GO:0006637">
    <property type="term" value="P:acyl-CoA metabolic process"/>
    <property type="evidence" value="ECO:0007669"/>
    <property type="project" value="InterPro"/>
</dbReference>
<dbReference type="GO" id="GO:0047617">
    <property type="term" value="F:fatty acyl-CoA hydrolase activity"/>
    <property type="evidence" value="ECO:0007669"/>
    <property type="project" value="InterPro"/>
</dbReference>
<evidence type="ECO:0000259" key="2">
    <source>
        <dbReference type="Pfam" id="PF20789"/>
    </source>
</evidence>
<dbReference type="Proteomes" id="UP000309340">
    <property type="component" value="Unassembled WGS sequence"/>
</dbReference>
<dbReference type="SUPFAM" id="SSF54637">
    <property type="entry name" value="Thioesterase/thiol ester dehydrase-isomerase"/>
    <property type="match status" value="2"/>
</dbReference>
<dbReference type="GO" id="GO:0005782">
    <property type="term" value="C:peroxisomal matrix"/>
    <property type="evidence" value="ECO:0007669"/>
    <property type="project" value="UniProtKB-SubCell"/>
</dbReference>
<proteinExistence type="inferred from homology"/>
<dbReference type="InterPro" id="IPR003703">
    <property type="entry name" value="Acyl_CoA_thio"/>
</dbReference>
<dbReference type="GO" id="GO:0009062">
    <property type="term" value="P:fatty acid catabolic process"/>
    <property type="evidence" value="ECO:0007669"/>
    <property type="project" value="TreeGrafter"/>
</dbReference>
<dbReference type="EMBL" id="NAJQ01000029">
    <property type="protein sequence ID" value="TKA82628.1"/>
    <property type="molecule type" value="Genomic_DNA"/>
</dbReference>
<comment type="similarity">
    <text evidence="1">Belongs to the C/M/P thioester hydrolase family.</text>
</comment>
<reference evidence="3 4" key="1">
    <citation type="submission" date="2017-03" db="EMBL/GenBank/DDBJ databases">
        <title>Genomes of endolithic fungi from Antarctica.</title>
        <authorList>
            <person name="Coleine C."/>
            <person name="Masonjones S."/>
            <person name="Stajich J.E."/>
        </authorList>
    </citation>
    <scope>NUCLEOTIDE SEQUENCE [LARGE SCALE GENOMIC DNA]</scope>
    <source>
        <strain evidence="3 4">CCFEE 5184</strain>
    </source>
</reference>
<dbReference type="InterPro" id="IPR049450">
    <property type="entry name" value="ACOT8-like_C"/>
</dbReference>
<accession>A0A4U0Y2L4</accession>
<evidence type="ECO:0000313" key="3">
    <source>
        <dbReference type="EMBL" id="TKA82628.1"/>
    </source>
</evidence>
<gene>
    <name evidence="3" type="ORF">B0A55_00768</name>
</gene>
<dbReference type="AlphaFoldDB" id="A0A4U0Y2L4"/>
<dbReference type="PANTHER" id="PTHR11066:SF64">
    <property type="entry name" value="ACYL-COA THIOESTERASE (AFU_ORTHOLOGUE AFUA_1G12060)"/>
    <property type="match status" value="1"/>
</dbReference>
<dbReference type="PANTHER" id="PTHR11066">
    <property type="entry name" value="ACYL-COA THIOESTERASE"/>
    <property type="match status" value="1"/>
</dbReference>
<dbReference type="Gene3D" id="2.40.160.210">
    <property type="entry name" value="Acyl-CoA thioesterase, double hotdog domain"/>
    <property type="match status" value="1"/>
</dbReference>
<evidence type="ECO:0000256" key="1">
    <source>
        <dbReference type="ARBA" id="ARBA00006538"/>
    </source>
</evidence>
<dbReference type="InterPro" id="IPR029069">
    <property type="entry name" value="HotDog_dom_sf"/>
</dbReference>
<dbReference type="OrthoDB" id="68328at2759"/>
<evidence type="ECO:0000313" key="4">
    <source>
        <dbReference type="Proteomes" id="UP000309340"/>
    </source>
</evidence>
<dbReference type="Pfam" id="PF20789">
    <property type="entry name" value="4HBT_3C"/>
    <property type="match status" value="1"/>
</dbReference>
<feature type="domain" description="Acyl-CoA thioesterase-like C-terminal" evidence="2">
    <location>
        <begin position="163"/>
        <end position="272"/>
    </location>
</feature>
<organism evidence="3 4">
    <name type="scientific">Friedmanniomyces simplex</name>
    <dbReference type="NCBI Taxonomy" id="329884"/>
    <lineage>
        <taxon>Eukaryota</taxon>
        <taxon>Fungi</taxon>
        <taxon>Dikarya</taxon>
        <taxon>Ascomycota</taxon>
        <taxon>Pezizomycotina</taxon>
        <taxon>Dothideomycetes</taxon>
        <taxon>Dothideomycetidae</taxon>
        <taxon>Mycosphaerellales</taxon>
        <taxon>Teratosphaeriaceae</taxon>
        <taxon>Friedmanniomyces</taxon>
    </lineage>
</organism>
<protein>
    <recommendedName>
        <fullName evidence="2">Acyl-CoA thioesterase-like C-terminal domain-containing protein</fullName>
    </recommendedName>
</protein>